<dbReference type="InterPro" id="IPR029526">
    <property type="entry name" value="PGBD"/>
</dbReference>
<feature type="region of interest" description="Disordered" evidence="1">
    <location>
        <begin position="1422"/>
        <end position="1446"/>
    </location>
</feature>
<organism evidence="3 4">
    <name type="scientific">Mya arenaria</name>
    <name type="common">Soft-shell clam</name>
    <dbReference type="NCBI Taxonomy" id="6604"/>
    <lineage>
        <taxon>Eukaryota</taxon>
        <taxon>Metazoa</taxon>
        <taxon>Spiralia</taxon>
        <taxon>Lophotrochozoa</taxon>
        <taxon>Mollusca</taxon>
        <taxon>Bivalvia</taxon>
        <taxon>Autobranchia</taxon>
        <taxon>Heteroconchia</taxon>
        <taxon>Euheterodonta</taxon>
        <taxon>Imparidentia</taxon>
        <taxon>Neoheterodontei</taxon>
        <taxon>Myida</taxon>
        <taxon>Myoidea</taxon>
        <taxon>Myidae</taxon>
        <taxon>Mya</taxon>
    </lineage>
</organism>
<gene>
    <name evidence="3" type="ORF">MAR_021265</name>
</gene>
<evidence type="ECO:0000313" key="3">
    <source>
        <dbReference type="EMBL" id="WAR05896.1"/>
    </source>
</evidence>
<feature type="domain" description="PiggyBac transposable element-derived protein" evidence="2">
    <location>
        <begin position="1257"/>
        <end position="1323"/>
    </location>
</feature>
<dbReference type="SUPFAM" id="SSF53098">
    <property type="entry name" value="Ribonuclease H-like"/>
    <property type="match status" value="1"/>
</dbReference>
<dbReference type="PANTHER" id="PTHR46880:SF9">
    <property type="entry name" value="ZINC FINGER PROTEIN 862"/>
    <property type="match status" value="1"/>
</dbReference>
<keyword evidence="4" id="KW-1185">Reference proteome</keyword>
<evidence type="ECO:0000313" key="4">
    <source>
        <dbReference type="Proteomes" id="UP001164746"/>
    </source>
</evidence>
<accession>A0ABY7EB56</accession>
<feature type="compositionally biased region" description="Basic and acidic residues" evidence="1">
    <location>
        <begin position="1433"/>
        <end position="1443"/>
    </location>
</feature>
<dbReference type="Proteomes" id="UP001164746">
    <property type="component" value="Chromosome 5"/>
</dbReference>
<reference evidence="3" key="1">
    <citation type="submission" date="2022-11" db="EMBL/GenBank/DDBJ databases">
        <title>Centuries of genome instability and evolution in soft-shell clam transmissible cancer (bioRxiv).</title>
        <authorList>
            <person name="Hart S.F.M."/>
            <person name="Yonemitsu M.A."/>
            <person name="Giersch R.M."/>
            <person name="Beal B.F."/>
            <person name="Arriagada G."/>
            <person name="Davis B.W."/>
            <person name="Ostrander E.A."/>
            <person name="Goff S.P."/>
            <person name="Metzger M.J."/>
        </authorList>
    </citation>
    <scope>NUCLEOTIDE SEQUENCE</scope>
    <source>
        <strain evidence="3">MELC-2E11</strain>
        <tissue evidence="3">Siphon/mantle</tissue>
    </source>
</reference>
<feature type="compositionally biased region" description="Polar residues" evidence="1">
    <location>
        <begin position="368"/>
        <end position="379"/>
    </location>
</feature>
<dbReference type="PANTHER" id="PTHR46880">
    <property type="entry name" value="RAS-ASSOCIATING DOMAIN-CONTAINING PROTEIN"/>
    <property type="match status" value="1"/>
</dbReference>
<feature type="region of interest" description="Disordered" evidence="1">
    <location>
        <begin position="337"/>
        <end position="411"/>
    </location>
</feature>
<feature type="region of interest" description="Disordered" evidence="1">
    <location>
        <begin position="444"/>
        <end position="465"/>
    </location>
</feature>
<evidence type="ECO:0000256" key="1">
    <source>
        <dbReference type="SAM" id="MobiDB-lite"/>
    </source>
</evidence>
<feature type="domain" description="PiggyBac transposable element-derived protein" evidence="2">
    <location>
        <begin position="1342"/>
        <end position="1391"/>
    </location>
</feature>
<dbReference type="Pfam" id="PF13843">
    <property type="entry name" value="DDE_Tnp_1_7"/>
    <property type="match status" value="2"/>
</dbReference>
<dbReference type="InterPro" id="IPR012337">
    <property type="entry name" value="RNaseH-like_sf"/>
</dbReference>
<name>A0ABY7EB56_MYAAR</name>
<proteinExistence type="predicted"/>
<evidence type="ECO:0000259" key="2">
    <source>
        <dbReference type="Pfam" id="PF13843"/>
    </source>
</evidence>
<sequence>MKDELQASEACMNVSRCLALSAFAGNYQEALTWDAHLEIHHKYLNRKLQPGSVKAAYTYLKKFVEWLGLTDRISMQLSSSVLGLITNLITAVRRQSVKWRVEKRRQDQEMLQSETVQEVARAYLASCYVKTNLDLFESGERSNWREVRGILLQLLGLMNGSGAGEFANIKYSHVLKAEPFAEGTYRTITFDHHKTSAIFVVSIHVTECIYGILRAYALYTRLFHWKDDKSSDLFVFAREQQPSKTTPIPDSNINKWFVSARNKSGLAKVYPSYPGTLTSHRKFITTSSRRQDSGQKGNVAHMLCHRERTADIYYDLPDQQARSQATFSWLYSIDSADSSGPAAKRQKQRQPRQPPPQGRLAEGEQEELASSLQVLTTSPSDPPQGRLAEGQQEELAKYTRPTPSTSSPVQRILDQDTKQERAAQGEVPLFNTAERGIVALPMSPRFRPLRSPEPSSPSSTDSGVEALRHSAHQYTSTMRDADVQMSEPVPELPKIDKVTVSSFAAKARVCISPEVEMEIADHFNMEMHPSLLKNITIPRKLVEQKKGDRWPDPTTDQVWEKISNLFITGNKTVKRESVVYHVKSEMHTRALSVKAACDKQKRCQPGDLEKGFKNIEIKNSDTLNKLFKTAYYVAAEERPFSDFPSLLQLQESNGLSLGDTYHNDKSAKNFIENIGGIFHDQVVSLLDKADYFSIFCDGSTDRSDSEKEVIMIKVLEDFYPKLKYFKLEEPENTKANGILAAIDHAFFVNDLQNYKQKTVGFCSDGASVMMGARRGVIQLMREEGNAEWILPVWCMAHRLELAVKDCFKSTYMDNVIELLESIYYFYKGSAKRFKEAKDIADLLGEHFLKPEKANGTRWVDHKLKAVSKLLKNWHIIISQMENYAEDNTNRSQDRAKVKGYLNKLRQHKMVLYIAFVKDVLNEVSKVSLLFQREDITVSSAVTKLQSVSSVLRNMIDNEGDQLVEIRNEIVDGKLRGHTLINIIQDQSLAADRARIVQSLLDCMNTRLENLTVEPIFTSCYAFDQKNWPLPENREALLLYGKDDVRVVFQRYEVILTNAGCDIIDALSQWTDLKFHVAGNPRYANLHPLLVWQMVSQMDQDKGDFNDILKIIHLTSVLPLSNASCERAFSTMNMIKSDWRCRLDTDTLDTLMKIKIAGVPLKEFDPRPAVYRWWHTGERQKRPTIKPYDSSSDSDFEGFELNDLFNARTTISINQAETDLEPAIDVQNGWLREDSPPLNSPFVGNTGLNIELPENSTALDFFNLLFTDEMWDTLVNETNSYADRRSLNVLSQFSRQRKWEPVNIDKMKVFITLVLAMGLTEKPDITNETEQLGTQSLSRNSNRTPIVDYCKNMGGVDLSDQMLQYYNCLRRTVKWWKKLFFHLLNLLTLDAYKLYIKFGNSSAKQSHQNFRSLLVAELVKSAPNAPKPKSTSGRKPEPIDRLAPEGHYPNVHSSKTWRKTCSSATRLCCLQCGCERTQWTRA</sequence>
<dbReference type="EMBL" id="CP111016">
    <property type="protein sequence ID" value="WAR05896.1"/>
    <property type="molecule type" value="Genomic_DNA"/>
</dbReference>
<protein>
    <submittedName>
        <fullName evidence="3">ZN862-like protein</fullName>
    </submittedName>
</protein>